<dbReference type="InterPro" id="IPR008979">
    <property type="entry name" value="Galactose-bd-like_sf"/>
</dbReference>
<dbReference type="InterPro" id="IPR006103">
    <property type="entry name" value="Glyco_hydro_2_cat"/>
</dbReference>
<keyword evidence="4" id="KW-0326">Glycosidase</keyword>
<dbReference type="GO" id="GO:0009341">
    <property type="term" value="C:beta-galactosidase complex"/>
    <property type="evidence" value="ECO:0007669"/>
    <property type="project" value="TreeGrafter"/>
</dbReference>
<keyword evidence="3" id="KW-0378">Hydrolase</keyword>
<evidence type="ECO:0000313" key="7">
    <source>
        <dbReference type="Proteomes" id="UP001198200"/>
    </source>
</evidence>
<dbReference type="PANTHER" id="PTHR46323:SF2">
    <property type="entry name" value="BETA-GALACTOSIDASE"/>
    <property type="match status" value="1"/>
</dbReference>
<protein>
    <recommendedName>
        <fullName evidence="2">beta-galactosidase</fullName>
        <ecNumber evidence="2">3.2.1.23</ecNumber>
    </recommendedName>
</protein>
<dbReference type="InterPro" id="IPR017853">
    <property type="entry name" value="GH"/>
</dbReference>
<evidence type="ECO:0000256" key="4">
    <source>
        <dbReference type="ARBA" id="ARBA00023295"/>
    </source>
</evidence>
<evidence type="ECO:0000313" key="6">
    <source>
        <dbReference type="EMBL" id="MCC2223016.1"/>
    </source>
</evidence>
<dbReference type="EMBL" id="JAJEQN010000063">
    <property type="protein sequence ID" value="MCC2223016.1"/>
    <property type="molecule type" value="Genomic_DNA"/>
</dbReference>
<proteinExistence type="predicted"/>
<dbReference type="EC" id="3.2.1.23" evidence="2"/>
<dbReference type="GO" id="GO:0005990">
    <property type="term" value="P:lactose catabolic process"/>
    <property type="evidence" value="ECO:0007669"/>
    <property type="project" value="TreeGrafter"/>
</dbReference>
<dbReference type="SUPFAM" id="SSF51445">
    <property type="entry name" value="(Trans)glycosidases"/>
    <property type="match status" value="1"/>
</dbReference>
<feature type="domain" description="Glycoside hydrolase family 2 catalytic" evidence="5">
    <location>
        <begin position="37"/>
        <end position="158"/>
    </location>
</feature>
<sequence length="879" mass="100317">MQSSITQLPLQSKEMVSQFSKVVLQTKEVTFGFRRAEVKDGHFVINGRNTYLRGTHFGGDYPLSGIPDCGSAYWDKIMETVKTWGMNFIRCHSYCPPEAAFEAADRAGVYLQIECDMWNVFAPDAQMNNVLWEETKRILDTFGNHPSFLMLSPSNEPGGDWLMPLTDWVSKCRAYDSRHLYTIQSGWPYPMEPDKITGTDYVYFHRSGFGIQPGGTIRGPRGWNGGDYRESLKDISYPVICHELGQWCAYPNFDVIDKFTGYLQPGNFEIFRESARAHDVLGQNKEFVYNSGRQQVRMLKEDLEANLRTPYIYGFELLDLHDYLGQGTALVGILDPFWDSKGYVTPNEWRQFCDETVLLARIESYCIDRAKNATISIPIEVSHFGRAPLQSVRIHWQLEQQPVTEYTYGEHGKTLTQTVFQPPVLCGTLKQRDYALEKNQSAGCIYLNMEDIQPDCAYVLRVSIEANGKIVENTWPFWIFDSSKSNQVSTPDESKAETDTHEAVFITSDRFHAETLLNEGKRVLFELPYEDTSYDCPPVRFNPSFWNSQMGPTWARGMGMIIQNAHSAFASFPTTADGGWQWQSLIENARGLRVEKLGCDCITNLVQPIDEWNRNDKMSLLFECQVGTARLMMTSINLEQDTPQAAALKKSILSYMKSDAFEPQGQVSWKQLSSLFEINDVMKELDAKIDDDSLSACLDGNPQTFVRLTGGYPYSFIIQTTQKHNISGILYMPRQNHREHEGELRSYCIEAWVNDTWKQVQKGKLSSSYEPKRITFLHEVYTDRIRFTALDTFSAPGKSCFWAMEPDGWYQKEADTTANPEFKGQLPQDIFSASVINLLLAEEEEMAVWKQHAEQRSVHLKEAVTSIASEKSATAEIDN</sequence>
<comment type="caution">
    <text evidence="6">The sequence shown here is derived from an EMBL/GenBank/DDBJ whole genome shotgun (WGS) entry which is preliminary data.</text>
</comment>
<keyword evidence="7" id="KW-1185">Reference proteome</keyword>
<evidence type="ECO:0000259" key="5">
    <source>
        <dbReference type="Pfam" id="PF02836"/>
    </source>
</evidence>
<dbReference type="Proteomes" id="UP001198200">
    <property type="component" value="Unassembled WGS sequence"/>
</dbReference>
<dbReference type="InterPro" id="IPR050347">
    <property type="entry name" value="Bact_Beta-galactosidase"/>
</dbReference>
<dbReference type="Gene3D" id="2.60.120.260">
    <property type="entry name" value="Galactose-binding domain-like"/>
    <property type="match status" value="1"/>
</dbReference>
<dbReference type="Gene3D" id="3.20.20.80">
    <property type="entry name" value="Glycosidases"/>
    <property type="match status" value="1"/>
</dbReference>
<evidence type="ECO:0000256" key="2">
    <source>
        <dbReference type="ARBA" id="ARBA00012756"/>
    </source>
</evidence>
<dbReference type="AlphaFoldDB" id="A0AAE3JDH6"/>
<dbReference type="GO" id="GO:0004565">
    <property type="term" value="F:beta-galactosidase activity"/>
    <property type="evidence" value="ECO:0007669"/>
    <property type="project" value="UniProtKB-EC"/>
</dbReference>
<accession>A0AAE3JDH6</accession>
<name>A0AAE3JDH6_9FIRM</name>
<organism evidence="6 7">
    <name type="scientific">Anthropogastromicrobium aceti</name>
    <dbReference type="NCBI Taxonomy" id="2981768"/>
    <lineage>
        <taxon>Bacteria</taxon>
        <taxon>Bacillati</taxon>
        <taxon>Bacillota</taxon>
        <taxon>Clostridia</taxon>
        <taxon>Lachnospirales</taxon>
        <taxon>Lachnospiraceae</taxon>
        <taxon>Anthropogastromicrobium</taxon>
    </lineage>
</organism>
<evidence type="ECO:0000256" key="3">
    <source>
        <dbReference type="ARBA" id="ARBA00022801"/>
    </source>
</evidence>
<reference evidence="6 7" key="1">
    <citation type="submission" date="2021-10" db="EMBL/GenBank/DDBJ databases">
        <title>Anaerobic single-cell dispensing facilitates the cultivation of human gut bacteria.</title>
        <authorList>
            <person name="Afrizal A."/>
        </authorList>
    </citation>
    <scope>NUCLEOTIDE SEQUENCE [LARGE SCALE GENOMIC DNA]</scope>
    <source>
        <strain evidence="6 7">CLA-AA-H224</strain>
    </source>
</reference>
<dbReference type="PANTHER" id="PTHR46323">
    <property type="entry name" value="BETA-GALACTOSIDASE"/>
    <property type="match status" value="1"/>
</dbReference>
<comment type="catalytic activity">
    <reaction evidence="1">
        <text>Hydrolysis of terminal non-reducing beta-D-galactose residues in beta-D-galactosides.</text>
        <dbReference type="EC" id="3.2.1.23"/>
    </reaction>
</comment>
<dbReference type="Pfam" id="PF02836">
    <property type="entry name" value="Glyco_hydro_2_C"/>
    <property type="match status" value="1"/>
</dbReference>
<dbReference type="SUPFAM" id="SSF49785">
    <property type="entry name" value="Galactose-binding domain-like"/>
    <property type="match status" value="1"/>
</dbReference>
<evidence type="ECO:0000256" key="1">
    <source>
        <dbReference type="ARBA" id="ARBA00001412"/>
    </source>
</evidence>
<dbReference type="RefSeq" id="WP_308732534.1">
    <property type="nucleotide sequence ID" value="NZ_JAJEQN010000063.1"/>
</dbReference>
<gene>
    <name evidence="6" type="ORF">LKD48_15545</name>
</gene>